<evidence type="ECO:0000256" key="1">
    <source>
        <dbReference type="SAM" id="SignalP"/>
    </source>
</evidence>
<name>A0A8S1HM15_9PELO</name>
<dbReference type="EMBL" id="CAJGYM010000082">
    <property type="protein sequence ID" value="CAD6196912.1"/>
    <property type="molecule type" value="Genomic_DNA"/>
</dbReference>
<comment type="caution">
    <text evidence="2">The sequence shown here is derived from an EMBL/GenBank/DDBJ whole genome shotgun (WGS) entry which is preliminary data.</text>
</comment>
<dbReference type="AlphaFoldDB" id="A0A8S1HM15"/>
<keyword evidence="1" id="KW-0732">Signal</keyword>
<organism evidence="2 3">
    <name type="scientific">Caenorhabditis auriculariae</name>
    <dbReference type="NCBI Taxonomy" id="2777116"/>
    <lineage>
        <taxon>Eukaryota</taxon>
        <taxon>Metazoa</taxon>
        <taxon>Ecdysozoa</taxon>
        <taxon>Nematoda</taxon>
        <taxon>Chromadorea</taxon>
        <taxon>Rhabditida</taxon>
        <taxon>Rhabditina</taxon>
        <taxon>Rhabditomorpha</taxon>
        <taxon>Rhabditoidea</taxon>
        <taxon>Rhabditidae</taxon>
        <taxon>Peloderinae</taxon>
        <taxon>Caenorhabditis</taxon>
    </lineage>
</organism>
<reference evidence="2" key="1">
    <citation type="submission" date="2020-10" db="EMBL/GenBank/DDBJ databases">
        <authorList>
            <person name="Kikuchi T."/>
        </authorList>
    </citation>
    <scope>NUCLEOTIDE SEQUENCE</scope>
    <source>
        <strain evidence="2">NKZ352</strain>
    </source>
</reference>
<evidence type="ECO:0000313" key="3">
    <source>
        <dbReference type="Proteomes" id="UP000835052"/>
    </source>
</evidence>
<proteinExistence type="predicted"/>
<evidence type="ECO:0000313" key="2">
    <source>
        <dbReference type="EMBL" id="CAD6196912.1"/>
    </source>
</evidence>
<dbReference type="Proteomes" id="UP000835052">
    <property type="component" value="Unassembled WGS sequence"/>
</dbReference>
<feature type="signal peptide" evidence="1">
    <location>
        <begin position="1"/>
        <end position="20"/>
    </location>
</feature>
<sequence>MTKLSLAVLLIVGLSTAVRADWWDSLTDSVSEGFVSAAGWVKDTASPAVRYKFNEYKEKLQDPETHKVVREWVSEKAAAASEFAQEEIVPELKKIYDAATADSQEKEKSKEE</sequence>
<dbReference type="OrthoDB" id="5811174at2759"/>
<protein>
    <submittedName>
        <fullName evidence="2">Uncharacterized protein</fullName>
    </submittedName>
</protein>
<gene>
    <name evidence="2" type="ORF">CAUJ_LOCUS12823</name>
</gene>
<feature type="chain" id="PRO_5035801142" evidence="1">
    <location>
        <begin position="21"/>
        <end position="112"/>
    </location>
</feature>
<keyword evidence="3" id="KW-1185">Reference proteome</keyword>
<accession>A0A8S1HM15</accession>